<feature type="region of interest" description="Disordered" evidence="1">
    <location>
        <begin position="321"/>
        <end position="344"/>
    </location>
</feature>
<protein>
    <submittedName>
        <fullName evidence="3">Uncharacterized protein</fullName>
    </submittedName>
</protein>
<dbReference type="Proteomes" id="UP000053927">
    <property type="component" value="Unassembled WGS sequence"/>
</dbReference>
<feature type="compositionally biased region" description="Low complexity" evidence="1">
    <location>
        <begin position="477"/>
        <end position="488"/>
    </location>
</feature>
<dbReference type="EMBL" id="JH687407">
    <property type="protein sequence ID" value="EIM79220.1"/>
    <property type="molecule type" value="Genomic_DNA"/>
</dbReference>
<dbReference type="AlphaFoldDB" id="R7RWN1"/>
<name>R7RWN1_STEHR</name>
<feature type="compositionally biased region" description="Polar residues" evidence="1">
    <location>
        <begin position="460"/>
        <end position="470"/>
    </location>
</feature>
<keyword evidence="2" id="KW-1133">Transmembrane helix</keyword>
<dbReference type="KEGG" id="shs:STEHIDRAFT_135849"/>
<sequence>MSVYVIVDDSDNGIDYSPVAINANGQISTSPQAEVDGWFVAGTGDPSEFLKTTSGSGLASSTMTYTFDGSSISVFGTTPGISVGTVNYTSTSVSFSIDGSTSSTITTQVPPNTRRHVPFFVSPALSPSSHTLEIKVLTSAPATNESDFLVDYLIYNAPVNSTIPTDTDGQLTSWIFIDDRSPYLNYSEGGWSDDVLNFPGQADFNLTDASLNSSVTGPTGPSSTVSLNLTGTSSIRAYGMIIDPATILGTFAFDGQPPSPLSLPSTTASYPVYNWELLDVSNLASEDPHTLEIKAAAANSFYLDYILLDAGSAFITAPSSLSSSTSAVSQPTSTGGGRGGATSSKHTDVGVIVGGVVGGIVALCAVGISVLVWLRRRRRLSRSNDSIGRGTVTEDRYCSRVETLEGGMPAGVYQGHTADSREFGSALGIIPFPTSSHLTTSRTNSAYLNSRSASGKVGSDTRTQAGTVPSASRYEPHTNTHTNTNTNTSDIDTPTSRRVAGGTSVASSGEAMFVESDSGLRGIVGLPPQYTAE</sequence>
<dbReference type="Gene3D" id="2.60.120.260">
    <property type="entry name" value="Galactose-binding domain-like"/>
    <property type="match status" value="1"/>
</dbReference>
<proteinExistence type="predicted"/>
<dbReference type="eggNOG" id="ENOG502SYQD">
    <property type="taxonomic scope" value="Eukaryota"/>
</dbReference>
<evidence type="ECO:0000313" key="3">
    <source>
        <dbReference type="EMBL" id="EIM79220.1"/>
    </source>
</evidence>
<accession>R7RWN1</accession>
<feature type="compositionally biased region" description="Low complexity" evidence="1">
    <location>
        <begin position="321"/>
        <end position="333"/>
    </location>
</feature>
<reference evidence="4" key="1">
    <citation type="journal article" date="2012" name="Science">
        <title>The Paleozoic origin of enzymatic lignin decomposition reconstructed from 31 fungal genomes.</title>
        <authorList>
            <person name="Floudas D."/>
            <person name="Binder M."/>
            <person name="Riley R."/>
            <person name="Barry K."/>
            <person name="Blanchette R.A."/>
            <person name="Henrissat B."/>
            <person name="Martinez A.T."/>
            <person name="Otillar R."/>
            <person name="Spatafora J.W."/>
            <person name="Yadav J.S."/>
            <person name="Aerts A."/>
            <person name="Benoit I."/>
            <person name="Boyd A."/>
            <person name="Carlson A."/>
            <person name="Copeland A."/>
            <person name="Coutinho P.M."/>
            <person name="de Vries R.P."/>
            <person name="Ferreira P."/>
            <person name="Findley K."/>
            <person name="Foster B."/>
            <person name="Gaskell J."/>
            <person name="Glotzer D."/>
            <person name="Gorecki P."/>
            <person name="Heitman J."/>
            <person name="Hesse C."/>
            <person name="Hori C."/>
            <person name="Igarashi K."/>
            <person name="Jurgens J.A."/>
            <person name="Kallen N."/>
            <person name="Kersten P."/>
            <person name="Kohler A."/>
            <person name="Kuees U."/>
            <person name="Kumar T.K.A."/>
            <person name="Kuo A."/>
            <person name="LaButti K."/>
            <person name="Larrondo L.F."/>
            <person name="Lindquist E."/>
            <person name="Ling A."/>
            <person name="Lombard V."/>
            <person name="Lucas S."/>
            <person name="Lundell T."/>
            <person name="Martin R."/>
            <person name="McLaughlin D.J."/>
            <person name="Morgenstern I."/>
            <person name="Morin E."/>
            <person name="Murat C."/>
            <person name="Nagy L.G."/>
            <person name="Nolan M."/>
            <person name="Ohm R.A."/>
            <person name="Patyshakuliyeva A."/>
            <person name="Rokas A."/>
            <person name="Ruiz-Duenas F.J."/>
            <person name="Sabat G."/>
            <person name="Salamov A."/>
            <person name="Samejima M."/>
            <person name="Schmutz J."/>
            <person name="Slot J.C."/>
            <person name="St John F."/>
            <person name="Stenlid J."/>
            <person name="Sun H."/>
            <person name="Sun S."/>
            <person name="Syed K."/>
            <person name="Tsang A."/>
            <person name="Wiebenga A."/>
            <person name="Young D."/>
            <person name="Pisabarro A."/>
            <person name="Eastwood D.C."/>
            <person name="Martin F."/>
            <person name="Cullen D."/>
            <person name="Grigoriev I.V."/>
            <person name="Hibbett D.S."/>
        </authorList>
    </citation>
    <scope>NUCLEOTIDE SEQUENCE [LARGE SCALE GENOMIC DNA]</scope>
    <source>
        <strain evidence="4">FP-91666</strain>
    </source>
</reference>
<evidence type="ECO:0000256" key="1">
    <source>
        <dbReference type="SAM" id="MobiDB-lite"/>
    </source>
</evidence>
<evidence type="ECO:0000256" key="2">
    <source>
        <dbReference type="SAM" id="Phobius"/>
    </source>
</evidence>
<evidence type="ECO:0000313" key="4">
    <source>
        <dbReference type="Proteomes" id="UP000053927"/>
    </source>
</evidence>
<keyword evidence="2" id="KW-0472">Membrane</keyword>
<keyword evidence="4" id="KW-1185">Reference proteome</keyword>
<gene>
    <name evidence="3" type="ORF">STEHIDRAFT_135849</name>
</gene>
<keyword evidence="2" id="KW-0812">Transmembrane</keyword>
<dbReference type="GeneID" id="18798483"/>
<organism evidence="3 4">
    <name type="scientific">Stereum hirsutum (strain FP-91666)</name>
    <name type="common">White-rot fungus</name>
    <dbReference type="NCBI Taxonomy" id="721885"/>
    <lineage>
        <taxon>Eukaryota</taxon>
        <taxon>Fungi</taxon>
        <taxon>Dikarya</taxon>
        <taxon>Basidiomycota</taxon>
        <taxon>Agaricomycotina</taxon>
        <taxon>Agaricomycetes</taxon>
        <taxon>Russulales</taxon>
        <taxon>Stereaceae</taxon>
        <taxon>Stereum</taxon>
    </lineage>
</organism>
<feature type="region of interest" description="Disordered" evidence="1">
    <location>
        <begin position="450"/>
        <end position="510"/>
    </location>
</feature>
<dbReference type="RefSeq" id="XP_007311673.1">
    <property type="nucleotide sequence ID" value="XM_007311611.1"/>
</dbReference>
<dbReference type="OrthoDB" id="3265734at2759"/>
<feature type="transmembrane region" description="Helical" evidence="2">
    <location>
        <begin position="351"/>
        <end position="374"/>
    </location>
</feature>
<dbReference type="OMA" id="ATNESDF"/>